<sequence length="344" mass="40749">MSDSYKYTAKREILWKINNVTRETLKNGVTLHSSDFKVLLGLNEIKWCLEFRCDDNIVYFFLTRKTLETDNFTAYQELDIYKPYGFYDIRLYKKCDESKVYTKNKCVGWSWKIENFRSFLDDHRYFFSNRNVLKFSLKLTLRQKRRQIKIVESNELLRNTKLFNSIKDSDFTCISSDGKEFPVHSKILASQSPVFDKMFNADMSETKTKTVKIDDIDGDTFLEFLRFIYTGQVENLEDMVSSLIYVADKYEIIKLKKLCTESLMKNLSIGNASETLILADRFNENFLLYECIQIIIRSNHNFRSNKSLEQNIKELIDFELVKKVMDINDIIKENDKIIEFNSTL</sequence>
<reference evidence="2" key="1">
    <citation type="submission" date="2021-03" db="EMBL/GenBank/DDBJ databases">
        <title>Chromosome level genome of the anhydrobiotic midge Polypedilum vanderplanki.</title>
        <authorList>
            <person name="Yoshida Y."/>
            <person name="Kikawada T."/>
            <person name="Gusev O."/>
        </authorList>
    </citation>
    <scope>NUCLEOTIDE SEQUENCE</scope>
    <source>
        <strain evidence="2">NIAS01</strain>
        <tissue evidence="2">Whole body or cell culture</tissue>
    </source>
</reference>
<dbReference type="InterPro" id="IPR011333">
    <property type="entry name" value="SKP1/BTB/POZ_sf"/>
</dbReference>
<dbReference type="InterPro" id="IPR000210">
    <property type="entry name" value="BTB/POZ_dom"/>
</dbReference>
<dbReference type="SMART" id="SM00225">
    <property type="entry name" value="BTB"/>
    <property type="match status" value="1"/>
</dbReference>
<keyword evidence="3" id="KW-1185">Reference proteome</keyword>
<dbReference type="PANTHER" id="PTHR24413">
    <property type="entry name" value="SPECKLE-TYPE POZ PROTEIN"/>
    <property type="match status" value="1"/>
</dbReference>
<dbReference type="OrthoDB" id="7788529at2759"/>
<dbReference type="Proteomes" id="UP001107558">
    <property type="component" value="Chromosome 2"/>
</dbReference>
<name>A0A9J6C331_POLVA</name>
<evidence type="ECO:0000259" key="1">
    <source>
        <dbReference type="PROSITE" id="PS50097"/>
    </source>
</evidence>
<dbReference type="Pfam" id="PF00651">
    <property type="entry name" value="BTB"/>
    <property type="match status" value="1"/>
</dbReference>
<gene>
    <name evidence="2" type="ORF">PVAND_006148</name>
</gene>
<dbReference type="AlphaFoldDB" id="A0A9J6C331"/>
<accession>A0A9J6C331</accession>
<comment type="caution">
    <text evidence="2">The sequence shown here is derived from an EMBL/GenBank/DDBJ whole genome shotgun (WGS) entry which is preliminary data.</text>
</comment>
<organism evidence="2 3">
    <name type="scientific">Polypedilum vanderplanki</name>
    <name type="common">Sleeping chironomid midge</name>
    <dbReference type="NCBI Taxonomy" id="319348"/>
    <lineage>
        <taxon>Eukaryota</taxon>
        <taxon>Metazoa</taxon>
        <taxon>Ecdysozoa</taxon>
        <taxon>Arthropoda</taxon>
        <taxon>Hexapoda</taxon>
        <taxon>Insecta</taxon>
        <taxon>Pterygota</taxon>
        <taxon>Neoptera</taxon>
        <taxon>Endopterygota</taxon>
        <taxon>Diptera</taxon>
        <taxon>Nematocera</taxon>
        <taxon>Chironomoidea</taxon>
        <taxon>Chironomidae</taxon>
        <taxon>Chironominae</taxon>
        <taxon>Polypedilum</taxon>
        <taxon>Polypedilum</taxon>
    </lineage>
</organism>
<dbReference type="Gene3D" id="3.30.710.10">
    <property type="entry name" value="Potassium Channel Kv1.1, Chain A"/>
    <property type="match status" value="1"/>
</dbReference>
<evidence type="ECO:0000313" key="2">
    <source>
        <dbReference type="EMBL" id="KAG5676301.1"/>
    </source>
</evidence>
<evidence type="ECO:0000313" key="3">
    <source>
        <dbReference type="Proteomes" id="UP001107558"/>
    </source>
</evidence>
<protein>
    <recommendedName>
        <fullName evidence="1">BTB domain-containing protein</fullName>
    </recommendedName>
</protein>
<dbReference type="SUPFAM" id="SSF54695">
    <property type="entry name" value="POZ domain"/>
    <property type="match status" value="1"/>
</dbReference>
<feature type="domain" description="BTB" evidence="1">
    <location>
        <begin position="169"/>
        <end position="237"/>
    </location>
</feature>
<dbReference type="EMBL" id="JADBJN010000002">
    <property type="protein sequence ID" value="KAG5676301.1"/>
    <property type="molecule type" value="Genomic_DNA"/>
</dbReference>
<dbReference type="PROSITE" id="PS50097">
    <property type="entry name" value="BTB"/>
    <property type="match status" value="1"/>
</dbReference>
<proteinExistence type="predicted"/>